<dbReference type="EMBL" id="CAXAMM010002002">
    <property type="protein sequence ID" value="CAK8994273.1"/>
    <property type="molecule type" value="Genomic_DNA"/>
</dbReference>
<gene>
    <name evidence="2" type="ORF">SCF082_LOCUS3861</name>
</gene>
<accession>A0ABP0HVQ9</accession>
<comment type="caution">
    <text evidence="2">The sequence shown here is derived from an EMBL/GenBank/DDBJ whole genome shotgun (WGS) entry which is preliminary data.</text>
</comment>
<feature type="region of interest" description="Disordered" evidence="1">
    <location>
        <begin position="6"/>
        <end position="31"/>
    </location>
</feature>
<evidence type="ECO:0000313" key="2">
    <source>
        <dbReference type="EMBL" id="CAK8994273.1"/>
    </source>
</evidence>
<reference evidence="2 3" key="1">
    <citation type="submission" date="2024-02" db="EMBL/GenBank/DDBJ databases">
        <authorList>
            <person name="Chen Y."/>
            <person name="Shah S."/>
            <person name="Dougan E. K."/>
            <person name="Thang M."/>
            <person name="Chan C."/>
        </authorList>
    </citation>
    <scope>NUCLEOTIDE SEQUENCE [LARGE SCALE GENOMIC DNA]</scope>
</reference>
<sequence length="118" mass="13168">MWLWAASFPTGGVRSSSPPRKRPRCASPAHPQAATVQVTSICFDPEYDKWMGALAAGGHLAIEAWDVEELDTCDMEVDLTENLTEMHSERRRYAAERKNSEQLGQVEWLTNTSTSLSV</sequence>
<protein>
    <submittedName>
        <fullName evidence="2">Uncharacterized protein</fullName>
    </submittedName>
</protein>
<keyword evidence="3" id="KW-1185">Reference proteome</keyword>
<dbReference type="Proteomes" id="UP001642464">
    <property type="component" value="Unassembled WGS sequence"/>
</dbReference>
<name>A0ABP0HVQ9_9DINO</name>
<evidence type="ECO:0000256" key="1">
    <source>
        <dbReference type="SAM" id="MobiDB-lite"/>
    </source>
</evidence>
<proteinExistence type="predicted"/>
<evidence type="ECO:0000313" key="3">
    <source>
        <dbReference type="Proteomes" id="UP001642464"/>
    </source>
</evidence>
<organism evidence="2 3">
    <name type="scientific">Durusdinium trenchii</name>
    <dbReference type="NCBI Taxonomy" id="1381693"/>
    <lineage>
        <taxon>Eukaryota</taxon>
        <taxon>Sar</taxon>
        <taxon>Alveolata</taxon>
        <taxon>Dinophyceae</taxon>
        <taxon>Suessiales</taxon>
        <taxon>Symbiodiniaceae</taxon>
        <taxon>Durusdinium</taxon>
    </lineage>
</organism>